<dbReference type="PROSITE" id="PS01047">
    <property type="entry name" value="HMA_1"/>
    <property type="match status" value="1"/>
</dbReference>
<evidence type="ECO:0000313" key="4">
    <source>
        <dbReference type="Proteomes" id="UP000265768"/>
    </source>
</evidence>
<keyword evidence="4" id="KW-1185">Reference proteome</keyword>
<accession>A0A3A4B035</accession>
<sequence>MSASTYVVTGMTCNGCAGKVKREISGLPGVESVEVELAGGRVTVNGDVPDAAVIDAVEEVGYEIVRA</sequence>
<dbReference type="PANTHER" id="PTHR22814">
    <property type="entry name" value="COPPER TRANSPORT PROTEIN ATOX1-RELATED"/>
    <property type="match status" value="1"/>
</dbReference>
<dbReference type="AlphaFoldDB" id="A0A3A4B035"/>
<dbReference type="OrthoDB" id="9813965at2"/>
<dbReference type="EMBL" id="QZEY01000002">
    <property type="protein sequence ID" value="RJL34199.1"/>
    <property type="molecule type" value="Genomic_DNA"/>
</dbReference>
<keyword evidence="1" id="KW-0479">Metal-binding</keyword>
<proteinExistence type="predicted"/>
<dbReference type="InterPro" id="IPR036163">
    <property type="entry name" value="HMA_dom_sf"/>
</dbReference>
<evidence type="ECO:0000259" key="2">
    <source>
        <dbReference type="PROSITE" id="PS50846"/>
    </source>
</evidence>
<reference evidence="3 4" key="1">
    <citation type="submission" date="2018-09" db="EMBL/GenBank/DDBJ databases">
        <title>YIM 75507 draft genome.</title>
        <authorList>
            <person name="Tang S."/>
            <person name="Feng Y."/>
        </authorList>
    </citation>
    <scope>NUCLEOTIDE SEQUENCE [LARGE SCALE GENOMIC DNA]</scope>
    <source>
        <strain evidence="3 4">YIM 75507</strain>
    </source>
</reference>
<dbReference type="PANTHER" id="PTHR22814:SF287">
    <property type="entry name" value="COPPER TRANSPORT PROTEIN ATX1"/>
    <property type="match status" value="1"/>
</dbReference>
<comment type="caution">
    <text evidence="3">The sequence shown here is derived from an EMBL/GenBank/DDBJ whole genome shotgun (WGS) entry which is preliminary data.</text>
</comment>
<dbReference type="InterPro" id="IPR006121">
    <property type="entry name" value="HMA_dom"/>
</dbReference>
<protein>
    <submittedName>
        <fullName evidence="3">Heavy-metal-associated domain-containing protein</fullName>
    </submittedName>
</protein>
<feature type="domain" description="HMA" evidence="2">
    <location>
        <begin position="2"/>
        <end position="65"/>
    </location>
</feature>
<evidence type="ECO:0000313" key="3">
    <source>
        <dbReference type="EMBL" id="RJL34199.1"/>
    </source>
</evidence>
<gene>
    <name evidence="3" type="ORF">D5H75_06930</name>
</gene>
<dbReference type="GO" id="GO:0046872">
    <property type="term" value="F:metal ion binding"/>
    <property type="evidence" value="ECO:0007669"/>
    <property type="project" value="UniProtKB-KW"/>
</dbReference>
<evidence type="ECO:0000256" key="1">
    <source>
        <dbReference type="ARBA" id="ARBA00022723"/>
    </source>
</evidence>
<dbReference type="Proteomes" id="UP000265768">
    <property type="component" value="Unassembled WGS sequence"/>
</dbReference>
<dbReference type="CDD" id="cd00371">
    <property type="entry name" value="HMA"/>
    <property type="match status" value="1"/>
</dbReference>
<dbReference type="Gene3D" id="3.30.70.100">
    <property type="match status" value="1"/>
</dbReference>
<dbReference type="Pfam" id="PF00403">
    <property type="entry name" value="HMA"/>
    <property type="match status" value="1"/>
</dbReference>
<dbReference type="SUPFAM" id="SSF55008">
    <property type="entry name" value="HMA, heavy metal-associated domain"/>
    <property type="match status" value="1"/>
</dbReference>
<organism evidence="3 4">
    <name type="scientific">Bailinhaonella thermotolerans</name>
    <dbReference type="NCBI Taxonomy" id="1070861"/>
    <lineage>
        <taxon>Bacteria</taxon>
        <taxon>Bacillati</taxon>
        <taxon>Actinomycetota</taxon>
        <taxon>Actinomycetes</taxon>
        <taxon>Streptosporangiales</taxon>
        <taxon>Streptosporangiaceae</taxon>
        <taxon>Bailinhaonella</taxon>
    </lineage>
</organism>
<dbReference type="PROSITE" id="PS50846">
    <property type="entry name" value="HMA_2"/>
    <property type="match status" value="1"/>
</dbReference>
<name>A0A3A4B035_9ACTN</name>
<dbReference type="RefSeq" id="WP_119925499.1">
    <property type="nucleotide sequence ID" value="NZ_QZEY01000002.1"/>
</dbReference>
<dbReference type="InterPro" id="IPR017969">
    <property type="entry name" value="Heavy-metal-associated_CS"/>
</dbReference>